<reference evidence="1 2" key="1">
    <citation type="submission" date="2016-10" db="EMBL/GenBank/DDBJ databases">
        <authorList>
            <person name="de Groot N.N."/>
        </authorList>
    </citation>
    <scope>NUCLEOTIDE SEQUENCE [LARGE SCALE GENOMIC DNA]</scope>
    <source>
        <strain evidence="1 2">AR40</strain>
    </source>
</reference>
<evidence type="ECO:0000313" key="1">
    <source>
        <dbReference type="EMBL" id="SES43985.1"/>
    </source>
</evidence>
<organism evidence="1 2">
    <name type="scientific">Butyrivibrio fibrisolvens</name>
    <dbReference type="NCBI Taxonomy" id="831"/>
    <lineage>
        <taxon>Bacteria</taxon>
        <taxon>Bacillati</taxon>
        <taxon>Bacillota</taxon>
        <taxon>Clostridia</taxon>
        <taxon>Lachnospirales</taxon>
        <taxon>Lachnospiraceae</taxon>
        <taxon>Butyrivibrio</taxon>
    </lineage>
</organism>
<proteinExistence type="predicted"/>
<dbReference type="RefSeq" id="WP_074759228.1">
    <property type="nucleotide sequence ID" value="NZ_FOGJ01000059.1"/>
</dbReference>
<dbReference type="AlphaFoldDB" id="A0A1H9XCW8"/>
<name>A0A1H9XCW8_BUTFI</name>
<dbReference type="EMBL" id="FOGJ01000059">
    <property type="protein sequence ID" value="SES43985.1"/>
    <property type="molecule type" value="Genomic_DNA"/>
</dbReference>
<dbReference type="Proteomes" id="UP000182584">
    <property type="component" value="Unassembled WGS sequence"/>
</dbReference>
<accession>A0A1H9XCW8</accession>
<evidence type="ECO:0000313" key="2">
    <source>
        <dbReference type="Proteomes" id="UP000182584"/>
    </source>
</evidence>
<protein>
    <submittedName>
        <fullName evidence="1">Abi-like protein</fullName>
    </submittedName>
</protein>
<dbReference type="InterPro" id="IPR011664">
    <property type="entry name" value="Abi_system_AbiD/AbiF-like"/>
</dbReference>
<dbReference type="Pfam" id="PF07751">
    <property type="entry name" value="Abi_2"/>
    <property type="match status" value="1"/>
</dbReference>
<dbReference type="OrthoDB" id="5363652at2"/>
<sequence length="81" mass="9420">MQLKKSKTYKEQVELLRNKGLKINDSGNVISFLNHVNYYRFSGYFLPFISKTDKKFHEDTSFEQLASCIIQSVDETSISGY</sequence>
<gene>
    <name evidence="1" type="ORF">SAMN04487884_1591</name>
</gene>